<reference evidence="1" key="1">
    <citation type="submission" date="2021-02" db="EMBL/GenBank/DDBJ databases">
        <title>Fulvivirga sp. S481 isolated from sea water.</title>
        <authorList>
            <person name="Bae S.S."/>
            <person name="Baek K."/>
        </authorList>
    </citation>
    <scope>NUCLEOTIDE SEQUENCE</scope>
    <source>
        <strain evidence="1">S481</strain>
    </source>
</reference>
<name>A0A974WIU2_9BACT</name>
<protein>
    <recommendedName>
        <fullName evidence="3">PorV/PorQ family protein</fullName>
    </recommendedName>
</protein>
<dbReference type="KEGG" id="fuv:JR347_15315"/>
<keyword evidence="2" id="KW-1185">Reference proteome</keyword>
<dbReference type="AlphaFoldDB" id="A0A974WIU2"/>
<dbReference type="RefSeq" id="WP_205721463.1">
    <property type="nucleotide sequence ID" value="NZ_CP070608.1"/>
</dbReference>
<evidence type="ECO:0000313" key="1">
    <source>
        <dbReference type="EMBL" id="QSE96950.1"/>
    </source>
</evidence>
<dbReference type="EMBL" id="CP070608">
    <property type="protein sequence ID" value="QSE96950.1"/>
    <property type="molecule type" value="Genomic_DNA"/>
</dbReference>
<sequence length="270" mass="29645">MKLLPIIFFLACLPLLTYGQNGINELGARPVAMGNAYSTINDQWGLFYNPGGLGRNKKTVAFSAFTNRYGISGLNSLGAGFITNLPIGTLGISAFKFGDDLYSEQIASLAYANSFGIASLGFRANYLQYNIEGLGTQGIVTLDFGGTATLTEQIRFGAYIRNINQAQISTINDERAPTILYAGLGYQANERLNLTTEVEKDIDFDARFKAGLEYKFLEKFFARTGVSTNEFTNYFGLGFISQKLAIDYALTWDNTLGFSHQAALSYTIKE</sequence>
<dbReference type="Proteomes" id="UP000662783">
    <property type="component" value="Chromosome"/>
</dbReference>
<evidence type="ECO:0008006" key="3">
    <source>
        <dbReference type="Google" id="ProtNLM"/>
    </source>
</evidence>
<evidence type="ECO:0000313" key="2">
    <source>
        <dbReference type="Proteomes" id="UP000662783"/>
    </source>
</evidence>
<organism evidence="1 2">
    <name type="scientific">Fulvivirga lutea</name>
    <dbReference type="NCBI Taxonomy" id="2810512"/>
    <lineage>
        <taxon>Bacteria</taxon>
        <taxon>Pseudomonadati</taxon>
        <taxon>Bacteroidota</taxon>
        <taxon>Cytophagia</taxon>
        <taxon>Cytophagales</taxon>
        <taxon>Fulvivirgaceae</taxon>
        <taxon>Fulvivirga</taxon>
    </lineage>
</organism>
<proteinExistence type="predicted"/>
<gene>
    <name evidence="1" type="ORF">JR347_15315</name>
</gene>
<accession>A0A974WIU2</accession>